<keyword evidence="2" id="KW-0963">Cytoplasm</keyword>
<feature type="coiled-coil region" evidence="15">
    <location>
        <begin position="371"/>
        <end position="470"/>
    </location>
</feature>
<keyword evidence="8 15" id="KW-0175">Coiled coil</keyword>
<feature type="binding site" evidence="13">
    <location>
        <begin position="103"/>
        <end position="110"/>
    </location>
    <ligand>
        <name>ATP</name>
        <dbReference type="ChEBI" id="CHEBI:30616"/>
    </ligand>
</feature>
<dbReference type="Pfam" id="PF00225">
    <property type="entry name" value="Kinesin"/>
    <property type="match status" value="1"/>
</dbReference>
<evidence type="ECO:0000256" key="13">
    <source>
        <dbReference type="PROSITE-ProRule" id="PRU00283"/>
    </source>
</evidence>
<evidence type="ECO:0000256" key="10">
    <source>
        <dbReference type="ARBA" id="ARBA00023212"/>
    </source>
</evidence>
<evidence type="ECO:0000256" key="7">
    <source>
        <dbReference type="ARBA" id="ARBA00022840"/>
    </source>
</evidence>
<keyword evidence="5 13" id="KW-0547">Nucleotide-binding</keyword>
<gene>
    <name evidence="17" type="primary">KIF11_1</name>
    <name evidence="17" type="ORF">SK128_003369</name>
</gene>
<dbReference type="PANTHER" id="PTHR47970">
    <property type="entry name" value="KINESIN-LIKE PROTEIN KIF11"/>
    <property type="match status" value="1"/>
</dbReference>
<dbReference type="GO" id="GO:0005876">
    <property type="term" value="C:spindle microtubule"/>
    <property type="evidence" value="ECO:0007669"/>
    <property type="project" value="TreeGrafter"/>
</dbReference>
<keyword evidence="3" id="KW-0132">Cell division</keyword>
<dbReference type="InterPro" id="IPR036961">
    <property type="entry name" value="Kinesin_motor_dom_sf"/>
</dbReference>
<keyword evidence="4 14" id="KW-0493">Microtubule</keyword>
<dbReference type="PRINTS" id="PR00380">
    <property type="entry name" value="KINESINHEAVY"/>
</dbReference>
<dbReference type="Gene3D" id="3.40.850.10">
    <property type="entry name" value="Kinesin motor domain"/>
    <property type="match status" value="1"/>
</dbReference>
<evidence type="ECO:0000256" key="11">
    <source>
        <dbReference type="ARBA" id="ARBA00023306"/>
    </source>
</evidence>
<dbReference type="GO" id="GO:0051231">
    <property type="term" value="P:spindle elongation"/>
    <property type="evidence" value="ECO:0007669"/>
    <property type="project" value="TreeGrafter"/>
</dbReference>
<dbReference type="InterPro" id="IPR047241">
    <property type="entry name" value="KIF11-like_kin_motor_dom"/>
</dbReference>
<dbReference type="PROSITE" id="PS50067">
    <property type="entry name" value="KINESIN_MOTOR_2"/>
    <property type="match status" value="1"/>
</dbReference>
<evidence type="ECO:0000256" key="15">
    <source>
        <dbReference type="SAM" id="Coils"/>
    </source>
</evidence>
<evidence type="ECO:0000256" key="6">
    <source>
        <dbReference type="ARBA" id="ARBA00022776"/>
    </source>
</evidence>
<comment type="similarity">
    <text evidence="12">Belongs to the TRAFAC class myosin-kinesin ATPase superfamily. Kinesin family. KIN-5/BimC subfamily.</text>
</comment>
<evidence type="ECO:0000256" key="1">
    <source>
        <dbReference type="ARBA" id="ARBA00004245"/>
    </source>
</evidence>
<dbReference type="GO" id="GO:0008017">
    <property type="term" value="F:microtubule binding"/>
    <property type="evidence" value="ECO:0007669"/>
    <property type="project" value="InterPro"/>
</dbReference>
<evidence type="ECO:0000256" key="5">
    <source>
        <dbReference type="ARBA" id="ARBA00022741"/>
    </source>
</evidence>
<dbReference type="GO" id="GO:0005524">
    <property type="term" value="F:ATP binding"/>
    <property type="evidence" value="ECO:0007669"/>
    <property type="project" value="UniProtKB-UniRule"/>
</dbReference>
<keyword evidence="9 13" id="KW-0505">Motor protein</keyword>
<dbReference type="SUPFAM" id="SSF52540">
    <property type="entry name" value="P-loop containing nucleoside triphosphate hydrolases"/>
    <property type="match status" value="1"/>
</dbReference>
<name>A0AAN8WIQ0_HALRR</name>
<keyword evidence="10" id="KW-0206">Cytoskeleton</keyword>
<dbReference type="InterPro" id="IPR001752">
    <property type="entry name" value="Kinesin_motor_dom"/>
</dbReference>
<dbReference type="GO" id="GO:0005634">
    <property type="term" value="C:nucleus"/>
    <property type="evidence" value="ECO:0007669"/>
    <property type="project" value="TreeGrafter"/>
</dbReference>
<evidence type="ECO:0000256" key="14">
    <source>
        <dbReference type="RuleBase" id="RU000394"/>
    </source>
</evidence>
<evidence type="ECO:0000313" key="18">
    <source>
        <dbReference type="Proteomes" id="UP001381693"/>
    </source>
</evidence>
<dbReference type="CDD" id="cd01364">
    <property type="entry name" value="KISc_BimC_Eg5"/>
    <property type="match status" value="1"/>
</dbReference>
<keyword evidence="7 13" id="KW-0067">ATP-binding</keyword>
<dbReference type="Proteomes" id="UP001381693">
    <property type="component" value="Unassembled WGS sequence"/>
</dbReference>
<comment type="caution">
    <text evidence="17">The sequence shown here is derived from an EMBL/GenBank/DDBJ whole genome shotgun (WGS) entry which is preliminary data.</text>
</comment>
<proteinExistence type="inferred from homology"/>
<evidence type="ECO:0000256" key="12">
    <source>
        <dbReference type="ARBA" id="ARBA00034704"/>
    </source>
</evidence>
<evidence type="ECO:0000256" key="2">
    <source>
        <dbReference type="ARBA" id="ARBA00022490"/>
    </source>
</evidence>
<dbReference type="SMART" id="SM00129">
    <property type="entry name" value="KISc"/>
    <property type="match status" value="1"/>
</dbReference>
<dbReference type="GO" id="GO:0008574">
    <property type="term" value="F:plus-end-directed microtubule motor activity"/>
    <property type="evidence" value="ECO:0007669"/>
    <property type="project" value="TreeGrafter"/>
</dbReference>
<dbReference type="GO" id="GO:0007018">
    <property type="term" value="P:microtubule-based movement"/>
    <property type="evidence" value="ECO:0007669"/>
    <property type="project" value="InterPro"/>
</dbReference>
<dbReference type="EMBL" id="JAXCGZ010023051">
    <property type="protein sequence ID" value="KAK7018005.1"/>
    <property type="molecule type" value="Genomic_DNA"/>
</dbReference>
<dbReference type="GO" id="GO:0072686">
    <property type="term" value="C:mitotic spindle"/>
    <property type="evidence" value="ECO:0007669"/>
    <property type="project" value="TreeGrafter"/>
</dbReference>
<dbReference type="AlphaFoldDB" id="A0AAN8WIQ0"/>
<evidence type="ECO:0000256" key="3">
    <source>
        <dbReference type="ARBA" id="ARBA00022618"/>
    </source>
</evidence>
<evidence type="ECO:0000259" key="16">
    <source>
        <dbReference type="PROSITE" id="PS50067"/>
    </source>
</evidence>
<dbReference type="InterPro" id="IPR047149">
    <property type="entry name" value="KIF11-like"/>
</dbReference>
<protein>
    <recommendedName>
        <fullName evidence="14">Kinesin-like protein</fullName>
    </recommendedName>
</protein>
<sequence>MASPTSTKKGGRKHPNSQNIKVFVRCRPQNTQEKLAKSFNCIDIQNSREIVVKERSFDKFTKTFTFDKVFGPDSKQIDVYKAVAKNSVEEVLNGFNCTIFAYGQTGTGKTYTMEGERTLDSTTWDDGPEAGIIPRCVNHLFDELRLQNIEFTMRVSFLELYNEELFDLLSPSNDMSKLRLYEDTTRKGSCIIHGLEEVLVRSKSNVYEILEKGSNKRQTAATLMNAHSSRSHTVFTITVHIRENVDDCDELLKIGKLHLVDLAGSENIGRSGAVDKRAREAGSINMSLLTLGRVITSLIEKAPHVPYRESKLTRLLQDALGGRTKTSIIATISPSSVNMEETLSTLEYAHRAKNIQNRPEVNQKLNKKELIGEYSQEIERLRLDLMAVREKSGVYLANENYQEMVKTLEIQAQEISVKINYIRSLEEGMEQKTSELNSASSMLDELSSQLKEMEEDLQRTKEVLSCTQKLLYKTSVDCDEQKYLVKAHVKTEDKLHAQGKALVQLAGTTTGDLSKLHAKLDRKKSVEESNSKVGEEFKDAYLRSIESMMTKINDTTVQQQDGLVKITKHLDSSRDECKDQVSSILAQWKDISQNHVACFRRLRDLHKVQVKEQLSCVSNYSKTAVGEFQNMKKQVKSFEQDFIFPAMENLALLITSEATMMASLHKTVSDKLADLNMKCESFVGEQSRLVETHKTQMFKFLDTCVADSSVCKESYSTFCSSLEVKLKTLDDKAAEMEAMMRSMHDLRESVCADIADAKSFVPETLRSLDEACKTSRKQMQLYCQEQGSSDKRFVSDVQSLILDSQNNVDDYANKIEQNVQRLGEARCGLNTILLQHVTEDDIFLNAVCCNVQDLKKNIEKTTEESITRHAEQVEEVIMKSDDDKKALLNMLESECARLDEDISALKDECHLNFTNLQKHLELQSEQLDAQKINVVDLFTRKIVHDVPTVWVNRLLHVGEHTPHLGKMTCGN</sequence>
<evidence type="ECO:0000313" key="17">
    <source>
        <dbReference type="EMBL" id="KAK7018005.1"/>
    </source>
</evidence>
<evidence type="ECO:0000256" key="4">
    <source>
        <dbReference type="ARBA" id="ARBA00022701"/>
    </source>
</evidence>
<dbReference type="PROSITE" id="PS00411">
    <property type="entry name" value="KINESIN_MOTOR_1"/>
    <property type="match status" value="1"/>
</dbReference>
<dbReference type="GO" id="GO:0090307">
    <property type="term" value="P:mitotic spindle assembly"/>
    <property type="evidence" value="ECO:0007669"/>
    <property type="project" value="TreeGrafter"/>
</dbReference>
<organism evidence="17 18">
    <name type="scientific">Halocaridina rubra</name>
    <name type="common">Hawaiian red shrimp</name>
    <dbReference type="NCBI Taxonomy" id="373956"/>
    <lineage>
        <taxon>Eukaryota</taxon>
        <taxon>Metazoa</taxon>
        <taxon>Ecdysozoa</taxon>
        <taxon>Arthropoda</taxon>
        <taxon>Crustacea</taxon>
        <taxon>Multicrustacea</taxon>
        <taxon>Malacostraca</taxon>
        <taxon>Eumalacostraca</taxon>
        <taxon>Eucarida</taxon>
        <taxon>Decapoda</taxon>
        <taxon>Pleocyemata</taxon>
        <taxon>Caridea</taxon>
        <taxon>Atyoidea</taxon>
        <taxon>Atyidae</taxon>
        <taxon>Halocaridina</taxon>
    </lineage>
</organism>
<dbReference type="FunFam" id="3.40.850.10:FF:000051">
    <property type="entry name" value="Kinesin-like protein bimC"/>
    <property type="match status" value="1"/>
</dbReference>
<dbReference type="InterPro" id="IPR027417">
    <property type="entry name" value="P-loop_NTPase"/>
</dbReference>
<evidence type="ECO:0000256" key="9">
    <source>
        <dbReference type="ARBA" id="ARBA00023175"/>
    </source>
</evidence>
<keyword evidence="18" id="KW-1185">Reference proteome</keyword>
<feature type="domain" description="Kinesin motor" evidence="16">
    <location>
        <begin position="19"/>
        <end position="355"/>
    </location>
</feature>
<evidence type="ECO:0000256" key="8">
    <source>
        <dbReference type="ARBA" id="ARBA00023054"/>
    </source>
</evidence>
<keyword evidence="6" id="KW-0498">Mitosis</keyword>
<dbReference type="GO" id="GO:0051301">
    <property type="term" value="P:cell division"/>
    <property type="evidence" value="ECO:0007669"/>
    <property type="project" value="UniProtKB-KW"/>
</dbReference>
<reference evidence="17 18" key="1">
    <citation type="submission" date="2023-11" db="EMBL/GenBank/DDBJ databases">
        <title>Halocaridina rubra genome assembly.</title>
        <authorList>
            <person name="Smith C."/>
        </authorList>
    </citation>
    <scope>NUCLEOTIDE SEQUENCE [LARGE SCALE GENOMIC DNA]</scope>
    <source>
        <strain evidence="17">EP-1</strain>
        <tissue evidence="17">Whole</tissue>
    </source>
</reference>
<keyword evidence="11" id="KW-0131">Cell cycle</keyword>
<dbReference type="PANTHER" id="PTHR47970:SF12">
    <property type="entry name" value="KINESIN FAMILY MEMBER 11"/>
    <property type="match status" value="1"/>
</dbReference>
<accession>A0AAN8WIQ0</accession>
<dbReference type="InterPro" id="IPR019821">
    <property type="entry name" value="Kinesin_motor_CS"/>
</dbReference>
<comment type="subcellular location">
    <subcellularLocation>
        <location evidence="1">Cytoplasm</location>
        <location evidence="1">Cytoskeleton</location>
    </subcellularLocation>
</comment>